<protein>
    <submittedName>
        <fullName evidence="1">Uncharacterized protein</fullName>
    </submittedName>
</protein>
<keyword evidence="2" id="KW-1185">Reference proteome</keyword>
<dbReference type="CDD" id="cd11613">
    <property type="entry name" value="SAF_AH_GD"/>
    <property type="match status" value="1"/>
</dbReference>
<name>A0A4U1C0Z0_9SPHI</name>
<dbReference type="InterPro" id="IPR044144">
    <property type="entry name" value="SAF_UxaA/GarD"/>
</dbReference>
<gene>
    <name evidence="1" type="ORF">FA046_08895</name>
</gene>
<evidence type="ECO:0000313" key="1">
    <source>
        <dbReference type="EMBL" id="TKB99212.1"/>
    </source>
</evidence>
<dbReference type="OrthoDB" id="9804574at2"/>
<dbReference type="RefSeq" id="WP_136826024.1">
    <property type="nucleotide sequence ID" value="NZ_SWBP01000002.1"/>
</dbReference>
<sequence length="77" mass="8828">MALDNNFLQLDIHDNVLVALQDLPQGTEINFSEKTIILQNKVKAKHKFFINDMESGDEVKMYGVLVGKRRIIINKDV</sequence>
<reference evidence="1 2" key="1">
    <citation type="submission" date="2019-04" db="EMBL/GenBank/DDBJ databases">
        <title>Pedobacter sp. AR-3-17 sp. nov., isolated from Arctic soil.</title>
        <authorList>
            <person name="Dahal R.H."/>
            <person name="Kim D.-U."/>
        </authorList>
    </citation>
    <scope>NUCLEOTIDE SEQUENCE [LARGE SCALE GENOMIC DNA]</scope>
    <source>
        <strain evidence="1 2">AR-3-17</strain>
    </source>
</reference>
<organism evidence="1 2">
    <name type="scientific">Pedobacter cryophilus</name>
    <dbReference type="NCBI Taxonomy" id="2571271"/>
    <lineage>
        <taxon>Bacteria</taxon>
        <taxon>Pseudomonadati</taxon>
        <taxon>Bacteroidota</taxon>
        <taxon>Sphingobacteriia</taxon>
        <taxon>Sphingobacteriales</taxon>
        <taxon>Sphingobacteriaceae</taxon>
        <taxon>Pedobacter</taxon>
    </lineage>
</organism>
<dbReference type="Proteomes" id="UP000308181">
    <property type="component" value="Unassembled WGS sequence"/>
</dbReference>
<comment type="caution">
    <text evidence="1">The sequence shown here is derived from an EMBL/GenBank/DDBJ whole genome shotgun (WGS) entry which is preliminary data.</text>
</comment>
<dbReference type="AlphaFoldDB" id="A0A4U1C0Z0"/>
<accession>A0A4U1C0Z0</accession>
<proteinExistence type="predicted"/>
<dbReference type="EMBL" id="SWBP01000002">
    <property type="protein sequence ID" value="TKB99212.1"/>
    <property type="molecule type" value="Genomic_DNA"/>
</dbReference>
<evidence type="ECO:0000313" key="2">
    <source>
        <dbReference type="Proteomes" id="UP000308181"/>
    </source>
</evidence>
<dbReference type="Gene3D" id="2.30.130.110">
    <property type="match status" value="1"/>
</dbReference>